<keyword evidence="2" id="KW-0812">Transmembrane</keyword>
<evidence type="ECO:0000313" key="3">
    <source>
        <dbReference type="EMBL" id="MBE1160654.1"/>
    </source>
</evidence>
<dbReference type="InterPro" id="IPR010131">
    <property type="entry name" value="MdtP/NodT-like"/>
</dbReference>
<keyword evidence="2" id="KW-1134">Transmembrane beta strand</keyword>
<dbReference type="RefSeq" id="WP_192555517.1">
    <property type="nucleotide sequence ID" value="NZ_JACZZA010000005.1"/>
</dbReference>
<dbReference type="SUPFAM" id="SSF56954">
    <property type="entry name" value="Outer membrane efflux proteins (OEP)"/>
    <property type="match status" value="1"/>
</dbReference>
<keyword evidence="2" id="KW-0472">Membrane</keyword>
<name>A0ABR9G9E4_9GAMM</name>
<protein>
    <submittedName>
        <fullName evidence="3">Efflux transporter outer membrane subunit</fullName>
    </submittedName>
</protein>
<feature type="signal peptide" evidence="2">
    <location>
        <begin position="1"/>
        <end position="18"/>
    </location>
</feature>
<gene>
    <name evidence="3" type="ORF">IGX34_09660</name>
</gene>
<proteinExistence type="inferred from homology"/>
<keyword evidence="2" id="KW-0564">Palmitate</keyword>
<comment type="subcellular location">
    <subcellularLocation>
        <location evidence="2">Cell outer membrane</location>
        <topology evidence="2">Lipid-anchor</topology>
    </subcellularLocation>
</comment>
<dbReference type="Gene3D" id="2.20.200.10">
    <property type="entry name" value="Outer membrane efflux proteins (OEP)"/>
    <property type="match status" value="1"/>
</dbReference>
<dbReference type="PANTHER" id="PTHR30203">
    <property type="entry name" value="OUTER MEMBRANE CATION EFFLUX PROTEIN"/>
    <property type="match status" value="1"/>
</dbReference>
<dbReference type="InterPro" id="IPR003423">
    <property type="entry name" value="OMP_efflux"/>
</dbReference>
<keyword evidence="2" id="KW-0449">Lipoprotein</keyword>
<feature type="chain" id="PRO_5044999215" evidence="2">
    <location>
        <begin position="19"/>
        <end position="495"/>
    </location>
</feature>
<keyword evidence="4" id="KW-1185">Reference proteome</keyword>
<comment type="similarity">
    <text evidence="1 2">Belongs to the outer membrane factor (OMF) (TC 1.B.17) family.</text>
</comment>
<dbReference type="PANTHER" id="PTHR30203:SF33">
    <property type="entry name" value="BLR4455 PROTEIN"/>
    <property type="match status" value="1"/>
</dbReference>
<dbReference type="Pfam" id="PF02321">
    <property type="entry name" value="OEP"/>
    <property type="match status" value="2"/>
</dbReference>
<dbReference type="Gene3D" id="1.20.1600.10">
    <property type="entry name" value="Outer membrane efflux proteins (OEP)"/>
    <property type="match status" value="1"/>
</dbReference>
<keyword evidence="2" id="KW-0732">Signal</keyword>
<reference evidence="3 4" key="1">
    <citation type="submission" date="2020-09" db="EMBL/GenBank/DDBJ databases">
        <title>Dyella sp. 7MK23 isolated from forest soil.</title>
        <authorList>
            <person name="Fu J."/>
        </authorList>
    </citation>
    <scope>NUCLEOTIDE SEQUENCE [LARGE SCALE GENOMIC DNA]</scope>
    <source>
        <strain evidence="3 4">7MK23</strain>
    </source>
</reference>
<comment type="caution">
    <text evidence="3">The sequence shown here is derived from an EMBL/GenBank/DDBJ whole genome shotgun (WGS) entry which is preliminary data.</text>
</comment>
<accession>A0ABR9G9E4</accession>
<organism evidence="3 4">
    <name type="scientific">Dyella acidiphila</name>
    <dbReference type="NCBI Taxonomy" id="2775866"/>
    <lineage>
        <taxon>Bacteria</taxon>
        <taxon>Pseudomonadati</taxon>
        <taxon>Pseudomonadota</taxon>
        <taxon>Gammaproteobacteria</taxon>
        <taxon>Lysobacterales</taxon>
        <taxon>Rhodanobacteraceae</taxon>
        <taxon>Dyella</taxon>
    </lineage>
</organism>
<sequence length="495" mass="53406">MLRPCAILLLAAGVLANAGCMLGPDYQRPALTPPTRYTQQPPVTATATANVAGGGTQLLDQQRDIPGDWWTLFHSPAIDALVSQALHDNPGLDAANATLQQARDLAYAQQGTLWPSLSATLGSSRQATPQTYEYGSTTPALVYNEQNAQLNLSYTLDFWGGLRRAVEQSHAQVDYQRFQLEAAYLTLTAQVVGNAIQLASLRQQIDAQQALVGFEQQQLQTVHGQFEIGAATASDLAQQQAQLAQAQAIVVPLQTQLAQTRDQLAAYLGRAPADTAIADIDLDALNLPADLPLTLPSTLVEQRPDIRAAEAMLHAQTAALGVAIAQRFPNITLNAAYGSEAASVGQLFTPTNVLWSAAAQAVQPIFDAGQLKHKQLAQQAQVRAAAAQWRNQVVLAFQNVADTLVALQNDARNLQYVLTAKQAAERSLQLASEQYKLGGVSYLNVLSAEQTYQSTLLALIRARTARFTDTVALYQALGGGWWHRQDDVPLAMEQR</sequence>
<dbReference type="NCBIfam" id="TIGR01845">
    <property type="entry name" value="outer_NodT"/>
    <property type="match status" value="1"/>
</dbReference>
<dbReference type="EMBL" id="JACZZA010000005">
    <property type="protein sequence ID" value="MBE1160654.1"/>
    <property type="molecule type" value="Genomic_DNA"/>
</dbReference>
<dbReference type="Proteomes" id="UP000651010">
    <property type="component" value="Unassembled WGS sequence"/>
</dbReference>
<evidence type="ECO:0000313" key="4">
    <source>
        <dbReference type="Proteomes" id="UP000651010"/>
    </source>
</evidence>
<evidence type="ECO:0000256" key="1">
    <source>
        <dbReference type="ARBA" id="ARBA00007613"/>
    </source>
</evidence>
<evidence type="ECO:0000256" key="2">
    <source>
        <dbReference type="RuleBase" id="RU362097"/>
    </source>
</evidence>